<sequence>MLNVTDRMIVLPGDLIGGRSNDYVIVGSVYWEGDKAYASTVAMINIKGDVKPMEVQVIPLNGAYKPRQGDIVIGYVIDILVNGWEIDIKSPYSAYLPINEATLKPVDVVTADLRNILNIGDIVLAKISDFNLAKDYPVTLTIKESRLGRIEDGTVIEIDPVKVPRVIGKRGSMVNMFKDELNCDVTVGQNGRIWVRCRNKRDELFVSQTIKFIEKESHQSGLMDKVKAIIQNYKSTSGLP</sequence>
<comment type="subcellular location">
    <subcellularLocation>
        <location evidence="5">Cytoplasm</location>
    </subcellularLocation>
</comment>
<dbReference type="SUPFAM" id="SSF110324">
    <property type="entry name" value="Ribosomal L27 protein-like"/>
    <property type="match status" value="1"/>
</dbReference>
<dbReference type="InterPro" id="IPR003029">
    <property type="entry name" value="S1_domain"/>
</dbReference>
<dbReference type="PANTHER" id="PTHR21321">
    <property type="entry name" value="PNAS-3 RELATED"/>
    <property type="match status" value="1"/>
</dbReference>
<feature type="domain" description="S1 motif" evidence="6">
    <location>
        <begin position="69"/>
        <end position="143"/>
    </location>
</feature>
<dbReference type="RefSeq" id="WP_012185432.1">
    <property type="nucleotide sequence ID" value="NC_009954.1"/>
</dbReference>
<evidence type="ECO:0000256" key="2">
    <source>
        <dbReference type="ARBA" id="ARBA00022490"/>
    </source>
</evidence>
<dbReference type="InterPro" id="IPR036612">
    <property type="entry name" value="KH_dom_type_1_sf"/>
</dbReference>
<comment type="similarity">
    <text evidence="1 5">Belongs to the RRP4 family.</text>
</comment>
<protein>
    <recommendedName>
        <fullName evidence="5">Exosome complex component Rrp4</fullName>
    </recommendedName>
</protein>
<evidence type="ECO:0000259" key="6">
    <source>
        <dbReference type="PROSITE" id="PS50126"/>
    </source>
</evidence>
<dbReference type="SMART" id="SM00322">
    <property type="entry name" value="KH"/>
    <property type="match status" value="1"/>
</dbReference>
<dbReference type="Pfam" id="PF15985">
    <property type="entry name" value="KH_6"/>
    <property type="match status" value="1"/>
</dbReference>
<dbReference type="GO" id="GO:0008143">
    <property type="term" value="F:poly(A) binding"/>
    <property type="evidence" value="ECO:0007669"/>
    <property type="project" value="InterPro"/>
</dbReference>
<dbReference type="SUPFAM" id="SSF50249">
    <property type="entry name" value="Nucleic acid-binding proteins"/>
    <property type="match status" value="1"/>
</dbReference>
<evidence type="ECO:0000256" key="3">
    <source>
        <dbReference type="ARBA" id="ARBA00022835"/>
    </source>
</evidence>
<dbReference type="Pfam" id="PF21266">
    <property type="entry name" value="S1_RRP4"/>
    <property type="match status" value="1"/>
</dbReference>
<dbReference type="CDD" id="cd22524">
    <property type="entry name" value="KH-I_Rrp4_prokar"/>
    <property type="match status" value="1"/>
</dbReference>
<dbReference type="InterPro" id="IPR004087">
    <property type="entry name" value="KH_dom"/>
</dbReference>
<dbReference type="GO" id="GO:0000178">
    <property type="term" value="C:exosome (RNase complex)"/>
    <property type="evidence" value="ECO:0007669"/>
    <property type="project" value="UniProtKB-KW"/>
</dbReference>
<dbReference type="InterPro" id="IPR012340">
    <property type="entry name" value="NA-bd_OB-fold"/>
</dbReference>
<dbReference type="HOGENOM" id="CLU_071769_0_0_2"/>
<dbReference type="GO" id="GO:0000467">
    <property type="term" value="P:exonucleolytic trimming to generate mature 3'-end of 5.8S rRNA from tricistronic rRNA transcript (SSU-rRNA, 5.8S rRNA, LSU-rRNA)"/>
    <property type="evidence" value="ECO:0007669"/>
    <property type="project" value="TreeGrafter"/>
</dbReference>
<comment type="subunit">
    <text evidence="5">Component of the archaeal exosome complex. Forms a trimer of Rrp4 and/or Csl4 subunits. The trimer associates with an hexameric ring-like arrangement composed of 3 Rrp41-Rrp42 heterodimers.</text>
</comment>
<dbReference type="Gene3D" id="2.40.50.140">
    <property type="entry name" value="Nucleic acid-binding proteins"/>
    <property type="match status" value="1"/>
</dbReference>
<dbReference type="HAMAP" id="MF_00623">
    <property type="entry name" value="Exosome_Rrp4"/>
    <property type="match status" value="1"/>
</dbReference>
<organism evidence="7 8">
    <name type="scientific">Caldivirga maquilingensis (strain ATCC 700844 / DSM 13496 / JCM 10307 / IC-167)</name>
    <dbReference type="NCBI Taxonomy" id="397948"/>
    <lineage>
        <taxon>Archaea</taxon>
        <taxon>Thermoproteota</taxon>
        <taxon>Thermoprotei</taxon>
        <taxon>Thermoproteales</taxon>
        <taxon>Thermoproteaceae</taxon>
        <taxon>Caldivirga</taxon>
    </lineage>
</organism>
<evidence type="ECO:0000256" key="1">
    <source>
        <dbReference type="ARBA" id="ARBA00009155"/>
    </source>
</evidence>
<comment type="function">
    <text evidence="5">Non-catalytic component of the exosome, which is a complex involved in RNA degradation. Increases the RNA binding and the efficiency of RNA degradation. Confers strong poly(A) specificity to the exosome.</text>
</comment>
<dbReference type="Gene3D" id="2.40.50.100">
    <property type="match status" value="1"/>
</dbReference>
<evidence type="ECO:0000313" key="7">
    <source>
        <dbReference type="EMBL" id="ABW01212.1"/>
    </source>
</evidence>
<gene>
    <name evidence="5" type="primary">rrp4</name>
    <name evidence="7" type="ordered locus">Cmaq_0366</name>
</gene>
<dbReference type="GO" id="GO:0071051">
    <property type="term" value="P:poly(A)-dependent snoRNA 3'-end processing"/>
    <property type="evidence" value="ECO:0007669"/>
    <property type="project" value="TreeGrafter"/>
</dbReference>
<dbReference type="InterPro" id="IPR004088">
    <property type="entry name" value="KH_dom_type_1"/>
</dbReference>
<dbReference type="InterPro" id="IPR048565">
    <property type="entry name" value="S1_RRP4"/>
</dbReference>
<dbReference type="STRING" id="397948.Cmaq_0366"/>
<dbReference type="Proteomes" id="UP000001137">
    <property type="component" value="Chromosome"/>
</dbReference>
<dbReference type="PANTHER" id="PTHR21321:SF4">
    <property type="entry name" value="EXOSOME COMPLEX COMPONENT RRP4"/>
    <property type="match status" value="1"/>
</dbReference>
<keyword evidence="2 5" id="KW-0963">Cytoplasm</keyword>
<dbReference type="KEGG" id="cma:Cmaq_0366"/>
<evidence type="ECO:0000313" key="8">
    <source>
        <dbReference type="Proteomes" id="UP000001137"/>
    </source>
</evidence>
<dbReference type="GeneID" id="5710093"/>
<dbReference type="OrthoDB" id="35160at2157"/>
<keyword evidence="4 5" id="KW-0694">RNA-binding</keyword>
<proteinExistence type="inferred from homology"/>
<dbReference type="AlphaFoldDB" id="A8MBC2"/>
<dbReference type="GO" id="GO:0034475">
    <property type="term" value="P:U4 snRNA 3'-end processing"/>
    <property type="evidence" value="ECO:0007669"/>
    <property type="project" value="TreeGrafter"/>
</dbReference>
<dbReference type="SUPFAM" id="SSF54791">
    <property type="entry name" value="Eukaryotic type KH-domain (KH-domain type I)"/>
    <property type="match status" value="1"/>
</dbReference>
<dbReference type="eggNOG" id="arCOG00678">
    <property type="taxonomic scope" value="Archaea"/>
</dbReference>
<evidence type="ECO:0000256" key="5">
    <source>
        <dbReference type="HAMAP-Rule" id="MF_00623"/>
    </source>
</evidence>
<evidence type="ECO:0000256" key="4">
    <source>
        <dbReference type="ARBA" id="ARBA00022884"/>
    </source>
</evidence>
<dbReference type="InterPro" id="IPR023474">
    <property type="entry name" value="Rrp4"/>
</dbReference>
<keyword evidence="3 5" id="KW-0271">Exosome</keyword>
<dbReference type="CDD" id="cd05789">
    <property type="entry name" value="S1_Rrp4"/>
    <property type="match status" value="1"/>
</dbReference>
<dbReference type="EMBL" id="CP000852">
    <property type="protein sequence ID" value="ABW01212.1"/>
    <property type="molecule type" value="Genomic_DNA"/>
</dbReference>
<dbReference type="GO" id="GO:0071034">
    <property type="term" value="P:CUT catabolic process"/>
    <property type="evidence" value="ECO:0007669"/>
    <property type="project" value="TreeGrafter"/>
</dbReference>
<dbReference type="GO" id="GO:0005737">
    <property type="term" value="C:cytoplasm"/>
    <property type="evidence" value="ECO:0007669"/>
    <property type="project" value="UniProtKB-SubCell"/>
</dbReference>
<dbReference type="NCBIfam" id="NF003181">
    <property type="entry name" value="PRK04163.1-1"/>
    <property type="match status" value="1"/>
</dbReference>
<keyword evidence="8" id="KW-1185">Reference proteome</keyword>
<dbReference type="InterPro" id="IPR026699">
    <property type="entry name" value="Exosome_RNA_bind1/RRP40/RRP4"/>
</dbReference>
<dbReference type="SMART" id="SM00316">
    <property type="entry name" value="S1"/>
    <property type="match status" value="1"/>
</dbReference>
<dbReference type="PROSITE" id="PS50126">
    <property type="entry name" value="S1"/>
    <property type="match status" value="1"/>
</dbReference>
<accession>A8MBC2</accession>
<dbReference type="Gene3D" id="3.30.1370.10">
    <property type="entry name" value="K Homology domain, type 1"/>
    <property type="match status" value="1"/>
</dbReference>
<name>A8MBC2_CALMQ</name>
<reference evidence="7" key="1">
    <citation type="submission" date="2007-10" db="EMBL/GenBank/DDBJ databases">
        <title>Complete sequence of Caldivirga maquilingensis IC-167.</title>
        <authorList>
            <consortium name="US DOE Joint Genome Institute"/>
            <person name="Copeland A."/>
            <person name="Lucas S."/>
            <person name="Lapidus A."/>
            <person name="Barry K."/>
            <person name="Glavina del Rio T."/>
            <person name="Dalin E."/>
            <person name="Tice H."/>
            <person name="Pitluck S."/>
            <person name="Saunders E."/>
            <person name="Brettin T."/>
            <person name="Bruce D."/>
            <person name="Detter J.C."/>
            <person name="Han C."/>
            <person name="Schmutz J."/>
            <person name="Larimer F."/>
            <person name="Land M."/>
            <person name="Hauser L."/>
            <person name="Kyrpides N."/>
            <person name="Ivanova N."/>
            <person name="Biddle J.F."/>
            <person name="Zhang Z."/>
            <person name="Fitz-Gibbon S.T."/>
            <person name="Lowe T.M."/>
            <person name="Saltikov C."/>
            <person name="House C.H."/>
            <person name="Richardson P."/>
        </authorList>
    </citation>
    <scope>NUCLEOTIDE SEQUENCE [LARGE SCALE GENOMIC DNA]</scope>
    <source>
        <strain evidence="7">IC-167</strain>
    </source>
</reference>